<protein>
    <submittedName>
        <fullName evidence="1">Uncharacterized protein</fullName>
    </submittedName>
</protein>
<dbReference type="RefSeq" id="WP_091810701.1">
    <property type="nucleotide sequence ID" value="NZ_CP016354.1"/>
</dbReference>
<dbReference type="EMBL" id="FMZE01000015">
    <property type="protein sequence ID" value="SDD97835.1"/>
    <property type="molecule type" value="Genomic_DNA"/>
</dbReference>
<name>A0A222W143_9PSEU</name>
<organism evidence="1 2">
    <name type="scientific">Prauserella marina</name>
    <dbReference type="NCBI Taxonomy" id="530584"/>
    <lineage>
        <taxon>Bacteria</taxon>
        <taxon>Bacillati</taxon>
        <taxon>Actinomycetota</taxon>
        <taxon>Actinomycetes</taxon>
        <taxon>Pseudonocardiales</taxon>
        <taxon>Pseudonocardiaceae</taxon>
        <taxon>Prauserella</taxon>
    </lineage>
</organism>
<dbReference type="Proteomes" id="UP000199494">
    <property type="component" value="Unassembled WGS sequence"/>
</dbReference>
<dbReference type="SUPFAM" id="SSF56219">
    <property type="entry name" value="DNase I-like"/>
    <property type="match status" value="1"/>
</dbReference>
<gene>
    <name evidence="1" type="ORF">SAMN05421630_115134</name>
</gene>
<reference evidence="1 2" key="1">
    <citation type="submission" date="2016-10" db="EMBL/GenBank/DDBJ databases">
        <authorList>
            <person name="de Groot N.N."/>
        </authorList>
    </citation>
    <scope>NUCLEOTIDE SEQUENCE [LARGE SCALE GENOMIC DNA]</scope>
    <source>
        <strain evidence="1 2">CGMCC 4.5506</strain>
    </source>
</reference>
<dbReference type="Gene3D" id="3.60.10.10">
    <property type="entry name" value="Endonuclease/exonuclease/phosphatase"/>
    <property type="match status" value="1"/>
</dbReference>
<sequence length="323" mass="36083">MTVIRVATWNLFEFDRHRGDKDAATRYRRISSVLAELDVDIAAAEEVCGRGSRALEELAVSAGLDCWYDPPFVTYERRVAITDTGSRESDFHVGLLWTRKAAKVRAHRDGFRGYPGGGEFWHGLALQKFEIEGLDRPLVVGSYHGAPFAQDARPDEARRVVSAMTRPDPDHRLAIVGADWNSISADRIQNPDGTWTYWHPDPYWNENGQNTWRDIYNYQCIVTERDEQGRPTRWHADRRPGQVLLDAGCRDAAALAGAAWTPTTGHHPADDAPFRTIDTHRVSPALAPAVIGWEVIDTDAARKVSDHLPVVTTLDLARLPAAA</sequence>
<dbReference type="KEGG" id="pmad:BAY61_32105"/>
<dbReference type="InterPro" id="IPR036691">
    <property type="entry name" value="Endo/exonu/phosph_ase_sf"/>
</dbReference>
<keyword evidence="2" id="KW-1185">Reference proteome</keyword>
<dbReference type="AlphaFoldDB" id="A0A222W143"/>
<evidence type="ECO:0000313" key="2">
    <source>
        <dbReference type="Proteomes" id="UP000199494"/>
    </source>
</evidence>
<proteinExistence type="predicted"/>
<evidence type="ECO:0000313" key="1">
    <source>
        <dbReference type="EMBL" id="SDD97835.1"/>
    </source>
</evidence>
<dbReference type="STRING" id="530584.SAMN05421630_115134"/>
<accession>A0A222W143</accession>